<evidence type="ECO:0000256" key="3">
    <source>
        <dbReference type="ARBA" id="ARBA00023157"/>
    </source>
</evidence>
<dbReference type="InterPro" id="IPR013766">
    <property type="entry name" value="Thioredoxin_domain"/>
</dbReference>
<dbReference type="InterPro" id="IPR036249">
    <property type="entry name" value="Thioredoxin-like_sf"/>
</dbReference>
<feature type="compositionally biased region" description="Polar residues" evidence="5">
    <location>
        <begin position="59"/>
        <end position="81"/>
    </location>
</feature>
<dbReference type="SUPFAM" id="SSF52833">
    <property type="entry name" value="Thioredoxin-like"/>
    <property type="match status" value="1"/>
</dbReference>
<dbReference type="GO" id="GO:0030313">
    <property type="term" value="C:cell envelope"/>
    <property type="evidence" value="ECO:0007669"/>
    <property type="project" value="UniProtKB-SubCell"/>
</dbReference>
<proteinExistence type="predicted"/>
<keyword evidence="8" id="KW-1185">Reference proteome</keyword>
<sequence length="581" mass="62944">MFRAISTVHNASRFPQPLAPRRQALLAGLALAFVCSGCSMSEDTSIDNPPDLDADPSGQMASQLIQPTTSTNPDFAPTHSQAPERGEEFMPPALDATSTDMTPIQGGEPSDTGIVGDEPEPYRSPLTIAPAEDETAETEDQTEPLQLAADLSPQELIIFLGKADQYMQLLFSGRGISDRNEAFKEMNRVAKTKLEASRRLIEHPDADATQQIEGARGEMQSLSHLAAQGNLKAAEDLATLAKKNFQSNDRLLVADSRVVLIGFAIESLQAGKEGAADQIVSLVESVDSSDDQPDVPALMMMGHARGLLAQYEFDEQAVKVRQRILDLFADSSNPEIAKMAAQAAGNVRFDVVERMRASIVAGKSVTKNQWIESVDELINDAPDLVTVQYLAGAALEFEASGADSLATVTYQIMQDRFKNPKTATGREVSVALEARAARQRVIGNVYAPDLPSTSGNSMPLSNHDGKVILMPFWATGFPESLQVIPMLKRIQNEHPDDVVIVGMNLDPADTRVDEFEPDKKLGFPSYRSESSADQGMGNPVAAQFGMVSMPFVAILDQQQRIVALDFTGSKLEPTVTELLEK</sequence>
<dbReference type="PANTHER" id="PTHR42852">
    <property type="entry name" value="THIOL:DISULFIDE INTERCHANGE PROTEIN DSBE"/>
    <property type="match status" value="1"/>
</dbReference>
<keyword evidence="2" id="KW-0201">Cytochrome c-type biogenesis</keyword>
<name>A0A517NR25_9BACT</name>
<feature type="domain" description="Thioredoxin" evidence="6">
    <location>
        <begin position="439"/>
        <end position="581"/>
    </location>
</feature>
<evidence type="ECO:0000256" key="2">
    <source>
        <dbReference type="ARBA" id="ARBA00022748"/>
    </source>
</evidence>
<dbReference type="AlphaFoldDB" id="A0A517NR25"/>
<dbReference type="PROSITE" id="PS51352">
    <property type="entry name" value="THIOREDOXIN_2"/>
    <property type="match status" value="1"/>
</dbReference>
<protein>
    <recommendedName>
        <fullName evidence="6">Thioredoxin domain-containing protein</fullName>
    </recommendedName>
</protein>
<dbReference type="Proteomes" id="UP000319817">
    <property type="component" value="Chromosome"/>
</dbReference>
<dbReference type="CDD" id="cd02966">
    <property type="entry name" value="TlpA_like_family"/>
    <property type="match status" value="1"/>
</dbReference>
<dbReference type="EMBL" id="CP036526">
    <property type="protein sequence ID" value="QDT09577.1"/>
    <property type="molecule type" value="Genomic_DNA"/>
</dbReference>
<accession>A0A517NR25</accession>
<reference evidence="7 8" key="1">
    <citation type="submission" date="2019-02" db="EMBL/GenBank/DDBJ databases">
        <title>Deep-cultivation of Planctomycetes and their phenomic and genomic characterization uncovers novel biology.</title>
        <authorList>
            <person name="Wiegand S."/>
            <person name="Jogler M."/>
            <person name="Boedeker C."/>
            <person name="Pinto D."/>
            <person name="Vollmers J."/>
            <person name="Rivas-Marin E."/>
            <person name="Kohn T."/>
            <person name="Peeters S.H."/>
            <person name="Heuer A."/>
            <person name="Rast P."/>
            <person name="Oberbeckmann S."/>
            <person name="Bunk B."/>
            <person name="Jeske O."/>
            <person name="Meyerdierks A."/>
            <person name="Storesund J.E."/>
            <person name="Kallscheuer N."/>
            <person name="Luecker S."/>
            <person name="Lage O.M."/>
            <person name="Pohl T."/>
            <person name="Merkel B.J."/>
            <person name="Hornburger P."/>
            <person name="Mueller R.-W."/>
            <person name="Bruemmer F."/>
            <person name="Labrenz M."/>
            <person name="Spormann A.M."/>
            <person name="Op den Camp H."/>
            <person name="Overmann J."/>
            <person name="Amann R."/>
            <person name="Jetten M.S.M."/>
            <person name="Mascher T."/>
            <person name="Medema M.H."/>
            <person name="Devos D.P."/>
            <person name="Kaster A.-K."/>
            <person name="Ovreas L."/>
            <person name="Rohde M."/>
            <person name="Galperin M.Y."/>
            <person name="Jogler C."/>
        </authorList>
    </citation>
    <scope>NUCLEOTIDE SEQUENCE [LARGE SCALE GENOMIC DNA]</scope>
    <source>
        <strain evidence="7 8">K23_9</strain>
    </source>
</reference>
<evidence type="ECO:0000256" key="5">
    <source>
        <dbReference type="SAM" id="MobiDB-lite"/>
    </source>
</evidence>
<dbReference type="InterPro" id="IPR050553">
    <property type="entry name" value="Thioredoxin_ResA/DsbE_sf"/>
</dbReference>
<comment type="subcellular location">
    <subcellularLocation>
        <location evidence="1">Cell envelope</location>
    </subcellularLocation>
</comment>
<evidence type="ECO:0000256" key="1">
    <source>
        <dbReference type="ARBA" id="ARBA00004196"/>
    </source>
</evidence>
<evidence type="ECO:0000256" key="4">
    <source>
        <dbReference type="ARBA" id="ARBA00023284"/>
    </source>
</evidence>
<dbReference type="Gene3D" id="3.40.30.10">
    <property type="entry name" value="Glutaredoxin"/>
    <property type="match status" value="1"/>
</dbReference>
<keyword evidence="3" id="KW-1015">Disulfide bond</keyword>
<evidence type="ECO:0000313" key="8">
    <source>
        <dbReference type="Proteomes" id="UP000319817"/>
    </source>
</evidence>
<dbReference type="GO" id="GO:0017004">
    <property type="term" value="P:cytochrome complex assembly"/>
    <property type="evidence" value="ECO:0007669"/>
    <property type="project" value="UniProtKB-KW"/>
</dbReference>
<dbReference type="PANTHER" id="PTHR42852:SF6">
    <property type="entry name" value="THIOL:DISULFIDE INTERCHANGE PROTEIN DSBE"/>
    <property type="match status" value="1"/>
</dbReference>
<dbReference type="RefSeq" id="WP_419189780.1">
    <property type="nucleotide sequence ID" value="NZ_CP036526.1"/>
</dbReference>
<keyword evidence="4" id="KW-0676">Redox-active center</keyword>
<evidence type="ECO:0000313" key="7">
    <source>
        <dbReference type="EMBL" id="QDT09577.1"/>
    </source>
</evidence>
<feature type="region of interest" description="Disordered" evidence="5">
    <location>
        <begin position="42"/>
        <end position="126"/>
    </location>
</feature>
<gene>
    <name evidence="7" type="ORF">K239x_15230</name>
</gene>
<evidence type="ECO:0000259" key="6">
    <source>
        <dbReference type="PROSITE" id="PS51352"/>
    </source>
</evidence>
<organism evidence="7 8">
    <name type="scientific">Stieleria marina</name>
    <dbReference type="NCBI Taxonomy" id="1930275"/>
    <lineage>
        <taxon>Bacteria</taxon>
        <taxon>Pseudomonadati</taxon>
        <taxon>Planctomycetota</taxon>
        <taxon>Planctomycetia</taxon>
        <taxon>Pirellulales</taxon>
        <taxon>Pirellulaceae</taxon>
        <taxon>Stieleria</taxon>
    </lineage>
</organism>